<evidence type="ECO:0000313" key="4">
    <source>
        <dbReference type="Proteomes" id="UP001295684"/>
    </source>
</evidence>
<dbReference type="Proteomes" id="UP001295684">
    <property type="component" value="Unassembled WGS sequence"/>
</dbReference>
<dbReference type="InterPro" id="IPR052920">
    <property type="entry name" value="DNA-binding_regulatory"/>
</dbReference>
<sequence>MDTNVRSYKELVNSIIRPPREEYTMEDIGEKKFQIRAKNYYRKDINLINPQGHNLQCSHYEPDAKERTDKELPCVIFCHGNCGSRLDALPIVQSLLPHNITVFTLDFAGSGRSEGEYVSLGWNEKDDIATCVEYLRSQFSVSSIGLWGQSMGAVAAILYSCEDPTVTGMVLDSPFSNFRKLCVELCQYHSKMPVFVCKIGLTLMRRTVRKKAKFDINKLDIIKYAKKCTVPCRFFYGDIDDFVDPSHSEKLFNAYKGEKGLTEFEGDHNSERPKFFYDSATIFFCNLLNIEMIEEQTEEQLEELLQDEALDALQGERLPELDNTDFEKIFEVIENNQPGEHPSLRQFGGSTKDQLILEHKKRLKNLTYKEKDEYQKAMLNSMKTFAEERDDDTQLVQALDQIGLLKQYSSRPTPEPVLDVSLKLSNLESKDDLSLMDALKDKEEEGETHQTSLSIPENT</sequence>
<evidence type="ECO:0000313" key="3">
    <source>
        <dbReference type="EMBL" id="CAI2368920.1"/>
    </source>
</evidence>
<proteinExistence type="predicted"/>
<dbReference type="InterPro" id="IPR029058">
    <property type="entry name" value="AB_hydrolase_fold"/>
</dbReference>
<evidence type="ECO:0000256" key="1">
    <source>
        <dbReference type="SAM" id="MobiDB-lite"/>
    </source>
</evidence>
<dbReference type="SUPFAM" id="SSF53474">
    <property type="entry name" value="alpha/beta-Hydrolases"/>
    <property type="match status" value="1"/>
</dbReference>
<accession>A0AAD1XC65</accession>
<gene>
    <name evidence="3" type="ORF">ECRASSUSDP1_LOCUS10216</name>
</gene>
<dbReference type="PANTHER" id="PTHR43358">
    <property type="entry name" value="ALPHA/BETA-HYDROLASE"/>
    <property type="match status" value="1"/>
</dbReference>
<dbReference type="InterPro" id="IPR022742">
    <property type="entry name" value="Hydrolase_4"/>
</dbReference>
<name>A0AAD1XC65_EUPCR</name>
<protein>
    <recommendedName>
        <fullName evidence="2">Serine aminopeptidase S33 domain-containing protein</fullName>
    </recommendedName>
</protein>
<feature type="region of interest" description="Disordered" evidence="1">
    <location>
        <begin position="436"/>
        <end position="459"/>
    </location>
</feature>
<dbReference type="Pfam" id="PF12146">
    <property type="entry name" value="Hydrolase_4"/>
    <property type="match status" value="1"/>
</dbReference>
<dbReference type="AlphaFoldDB" id="A0AAD1XC65"/>
<keyword evidence="4" id="KW-1185">Reference proteome</keyword>
<feature type="domain" description="Serine aminopeptidase S33" evidence="2">
    <location>
        <begin position="74"/>
        <end position="180"/>
    </location>
</feature>
<comment type="caution">
    <text evidence="3">The sequence shown here is derived from an EMBL/GenBank/DDBJ whole genome shotgun (WGS) entry which is preliminary data.</text>
</comment>
<dbReference type="PANTHER" id="PTHR43358:SF4">
    <property type="entry name" value="ALPHA_BETA HYDROLASE FOLD-1 DOMAIN-CONTAINING PROTEIN"/>
    <property type="match status" value="1"/>
</dbReference>
<feature type="compositionally biased region" description="Polar residues" evidence="1">
    <location>
        <begin position="449"/>
        <end position="459"/>
    </location>
</feature>
<reference evidence="3" key="1">
    <citation type="submission" date="2023-07" db="EMBL/GenBank/DDBJ databases">
        <authorList>
            <consortium name="AG Swart"/>
            <person name="Singh M."/>
            <person name="Singh A."/>
            <person name="Seah K."/>
            <person name="Emmerich C."/>
        </authorList>
    </citation>
    <scope>NUCLEOTIDE SEQUENCE</scope>
    <source>
        <strain evidence="3">DP1</strain>
    </source>
</reference>
<dbReference type="EMBL" id="CAMPGE010010065">
    <property type="protein sequence ID" value="CAI2368920.1"/>
    <property type="molecule type" value="Genomic_DNA"/>
</dbReference>
<dbReference type="Gene3D" id="3.40.50.1820">
    <property type="entry name" value="alpha/beta hydrolase"/>
    <property type="match status" value="1"/>
</dbReference>
<evidence type="ECO:0000259" key="2">
    <source>
        <dbReference type="Pfam" id="PF12146"/>
    </source>
</evidence>
<organism evidence="3 4">
    <name type="scientific">Euplotes crassus</name>
    <dbReference type="NCBI Taxonomy" id="5936"/>
    <lineage>
        <taxon>Eukaryota</taxon>
        <taxon>Sar</taxon>
        <taxon>Alveolata</taxon>
        <taxon>Ciliophora</taxon>
        <taxon>Intramacronucleata</taxon>
        <taxon>Spirotrichea</taxon>
        <taxon>Hypotrichia</taxon>
        <taxon>Euplotida</taxon>
        <taxon>Euplotidae</taxon>
        <taxon>Moneuplotes</taxon>
    </lineage>
</organism>